<keyword evidence="10" id="KW-0966">Cell projection</keyword>
<dbReference type="InterPro" id="IPR037925">
    <property type="entry name" value="FlgE/F/G-like"/>
</dbReference>
<proteinExistence type="inferred from homology"/>
<feature type="domain" description="Flagellar basal-body/hook protein C-terminal" evidence="7">
    <location>
        <begin position="365"/>
        <end position="409"/>
    </location>
</feature>
<sequence>MAFSQGISGLGAAAANLDVIGNNIANSGTVGFKSSTATFSDIYAGSRVGLGVSVSGVVQDFSQGVTQTSSRPLDVAIMNGDGFFRLTSANGEVMYSRNGQFTKDKDGYIVNSSGLRLTGYGVNASGGISGGTPGAIQIPTAPMSPNATTGVQAEFNVDSRSTVPTKTPFDPTDSNTFNYSNAIGPVYDSLGNPHDLAVYFVKTGANAWDTYGTIDGTQIQLAAPAPAGSPLGSVAFDTNGNMTAPAGGKITLPTLTYTNGAATSNITVDLSGTTQVGAANGMSKLAQDGYTSGQLTSFSINADGTITGKFSNEQTKLLGQVVLSSFANPNGLEPKGENMYAETQASGAALTGTPAEGSKLGSLASGALESSNVDLTSELVNLIVAQRNYQANAQTVKTQDQVMQTLMNIR</sequence>
<dbReference type="InterPro" id="IPR053967">
    <property type="entry name" value="LlgE_F_G-like_D1"/>
</dbReference>
<dbReference type="Gene3D" id="2.60.98.20">
    <property type="entry name" value="Flagellar hook protein FlgE"/>
    <property type="match status" value="1"/>
</dbReference>
<dbReference type="InterPro" id="IPR011491">
    <property type="entry name" value="FlgE_D2"/>
</dbReference>
<gene>
    <name evidence="10" type="primary">flgE</name>
    <name evidence="10" type="ORF">WKW77_08260</name>
</gene>
<feature type="domain" description="Flagellar basal body rod protein N-terminal" evidence="6">
    <location>
        <begin position="6"/>
        <end position="33"/>
    </location>
</feature>
<evidence type="ECO:0000259" key="6">
    <source>
        <dbReference type="Pfam" id="PF00460"/>
    </source>
</evidence>
<name>A0ABU8VBX1_9BURK</name>
<dbReference type="InterPro" id="IPR037058">
    <property type="entry name" value="Falgellar_hook_FlgE_sf"/>
</dbReference>
<evidence type="ECO:0000256" key="1">
    <source>
        <dbReference type="ARBA" id="ARBA00004117"/>
    </source>
</evidence>
<evidence type="ECO:0000313" key="11">
    <source>
        <dbReference type="Proteomes" id="UP001365846"/>
    </source>
</evidence>
<evidence type="ECO:0000259" key="8">
    <source>
        <dbReference type="Pfam" id="PF07559"/>
    </source>
</evidence>
<dbReference type="RefSeq" id="WP_340356374.1">
    <property type="nucleotide sequence ID" value="NZ_JBBKZU010000003.1"/>
</dbReference>
<evidence type="ECO:0000256" key="3">
    <source>
        <dbReference type="ARBA" id="ARBA00019015"/>
    </source>
</evidence>
<evidence type="ECO:0000256" key="5">
    <source>
        <dbReference type="RuleBase" id="RU362116"/>
    </source>
</evidence>
<dbReference type="Proteomes" id="UP001365846">
    <property type="component" value="Unassembled WGS sequence"/>
</dbReference>
<dbReference type="Pfam" id="PF06429">
    <property type="entry name" value="Flg_bbr_C"/>
    <property type="match status" value="1"/>
</dbReference>
<evidence type="ECO:0000313" key="10">
    <source>
        <dbReference type="EMBL" id="MEJ8811060.1"/>
    </source>
</evidence>
<keyword evidence="4 5" id="KW-0975">Bacterial flagellum</keyword>
<keyword evidence="10" id="KW-0282">Flagellum</keyword>
<keyword evidence="11" id="KW-1185">Reference proteome</keyword>
<evidence type="ECO:0000259" key="7">
    <source>
        <dbReference type="Pfam" id="PF06429"/>
    </source>
</evidence>
<evidence type="ECO:0000256" key="4">
    <source>
        <dbReference type="ARBA" id="ARBA00023143"/>
    </source>
</evidence>
<dbReference type="PANTHER" id="PTHR30435:SF1">
    <property type="entry name" value="FLAGELLAR HOOK PROTEIN FLGE"/>
    <property type="match status" value="1"/>
</dbReference>
<dbReference type="EMBL" id="JBBKZU010000003">
    <property type="protein sequence ID" value="MEJ8811060.1"/>
    <property type="molecule type" value="Genomic_DNA"/>
</dbReference>
<keyword evidence="10" id="KW-0969">Cilium</keyword>
<protein>
    <recommendedName>
        <fullName evidence="3 5">Flagellar hook protein FlgE</fullName>
    </recommendedName>
</protein>
<comment type="subcellular location">
    <subcellularLocation>
        <location evidence="1 5">Bacterial flagellum basal body</location>
    </subcellularLocation>
</comment>
<organism evidence="10 11">
    <name type="scientific">Variovorax ureilyticus</name>
    <dbReference type="NCBI Taxonomy" id="1836198"/>
    <lineage>
        <taxon>Bacteria</taxon>
        <taxon>Pseudomonadati</taxon>
        <taxon>Pseudomonadota</taxon>
        <taxon>Betaproteobacteria</taxon>
        <taxon>Burkholderiales</taxon>
        <taxon>Comamonadaceae</taxon>
        <taxon>Variovorax</taxon>
    </lineage>
</organism>
<comment type="caution">
    <text evidence="10">The sequence shown here is derived from an EMBL/GenBank/DDBJ whole genome shotgun (WGS) entry which is preliminary data.</text>
</comment>
<dbReference type="SUPFAM" id="SSF117143">
    <property type="entry name" value="Flagellar hook protein flgE"/>
    <property type="match status" value="1"/>
</dbReference>
<feature type="domain" description="Flagellar hook protein FlgE D2" evidence="8">
    <location>
        <begin position="156"/>
        <end position="290"/>
    </location>
</feature>
<dbReference type="InterPro" id="IPR001444">
    <property type="entry name" value="Flag_bb_rod_N"/>
</dbReference>
<dbReference type="Pfam" id="PF22692">
    <property type="entry name" value="LlgE_F_G_D1"/>
    <property type="match status" value="1"/>
</dbReference>
<feature type="domain" description="Flagellar hook protein FlgE/F/G-like D1" evidence="9">
    <location>
        <begin position="78"/>
        <end position="146"/>
    </location>
</feature>
<dbReference type="Pfam" id="PF07559">
    <property type="entry name" value="FlgE_D2"/>
    <property type="match status" value="1"/>
</dbReference>
<dbReference type="Pfam" id="PF00460">
    <property type="entry name" value="Flg_bb_rod"/>
    <property type="match status" value="1"/>
</dbReference>
<evidence type="ECO:0000259" key="9">
    <source>
        <dbReference type="Pfam" id="PF22692"/>
    </source>
</evidence>
<dbReference type="InterPro" id="IPR020013">
    <property type="entry name" value="Flagellar_FlgE/F/G"/>
</dbReference>
<dbReference type="NCBIfam" id="TIGR03506">
    <property type="entry name" value="FlgEFG_subfam"/>
    <property type="match status" value="1"/>
</dbReference>
<comment type="similarity">
    <text evidence="2 5">Belongs to the flagella basal body rod proteins family.</text>
</comment>
<dbReference type="InterPro" id="IPR010930">
    <property type="entry name" value="Flg_bb/hook_C_dom"/>
</dbReference>
<dbReference type="PANTHER" id="PTHR30435">
    <property type="entry name" value="FLAGELLAR PROTEIN"/>
    <property type="match status" value="1"/>
</dbReference>
<accession>A0ABU8VBX1</accession>
<reference evidence="10 11" key="1">
    <citation type="submission" date="2024-03" db="EMBL/GenBank/DDBJ databases">
        <title>Novel species of the genus Variovorax.</title>
        <authorList>
            <person name="Liu Q."/>
            <person name="Xin Y.-H."/>
        </authorList>
    </citation>
    <scope>NUCLEOTIDE SEQUENCE [LARGE SCALE GENOMIC DNA]</scope>
    <source>
        <strain evidence="10 11">KACC 18899</strain>
    </source>
</reference>
<evidence type="ECO:0000256" key="2">
    <source>
        <dbReference type="ARBA" id="ARBA00009677"/>
    </source>
</evidence>
<comment type="function">
    <text evidence="5">A flexible structure which links the flagellar filament to the drive apparatus in the basal body.</text>
</comment>
<dbReference type="NCBIfam" id="NF004238">
    <property type="entry name" value="PRK05682.1-1"/>
    <property type="match status" value="1"/>
</dbReference>